<protein>
    <submittedName>
        <fullName evidence="1">DUF4249 domain-containing protein</fullName>
    </submittedName>
</protein>
<dbReference type="InterPro" id="IPR025345">
    <property type="entry name" value="DUF4249"/>
</dbReference>
<dbReference type="PROSITE" id="PS51257">
    <property type="entry name" value="PROKAR_LIPOPROTEIN"/>
    <property type="match status" value="1"/>
</dbReference>
<gene>
    <name evidence="1" type="ORF">MUN80_09505</name>
</gene>
<sequence length="338" mass="38020">MRTLFTLNLRRSAVLAVLSTGLLSSCETVIDLPEPEHTPRIALKYILSNYEPQRQTDELANTRKLFVSNSQRIFSNKEARGRKDATVVILDENGAEVERFRPVLPSSPYDTFNIGSYEPTRNLKGEPGRTYTLRASLPGFETVESKLTLPAVPVIESATFVKNESKSENSSVFGQLSLTVADDPGAANYYVAFARVVNSQNNQYQGWSQVDVAEDESDVEVDLGQFQLSTVYSFQGYSYGLFPFADTNVNGKRFSLTTNVRFYDGYCQQPSNCQRPDYMEVYVTSMTQDTYNFFLARRRYNDSEGNPFAEPAPLPSNIRPGYGLFGGMTDAVYRIKLR</sequence>
<organism evidence="1 2">
    <name type="scientific">Hymenobacter cellulosivorans</name>
    <dbReference type="NCBI Taxonomy" id="2932249"/>
    <lineage>
        <taxon>Bacteria</taxon>
        <taxon>Pseudomonadati</taxon>
        <taxon>Bacteroidota</taxon>
        <taxon>Cytophagia</taxon>
        <taxon>Cytophagales</taxon>
        <taxon>Hymenobacteraceae</taxon>
        <taxon>Hymenobacter</taxon>
    </lineage>
</organism>
<evidence type="ECO:0000313" key="1">
    <source>
        <dbReference type="EMBL" id="UOQ54973.1"/>
    </source>
</evidence>
<evidence type="ECO:0000313" key="2">
    <source>
        <dbReference type="Proteomes" id="UP000831785"/>
    </source>
</evidence>
<accession>A0ABY4FEN2</accession>
<proteinExistence type="predicted"/>
<dbReference type="Proteomes" id="UP000831785">
    <property type="component" value="Chromosome"/>
</dbReference>
<dbReference type="RefSeq" id="WP_244722783.1">
    <property type="nucleotide sequence ID" value="NZ_CP095049.1"/>
</dbReference>
<dbReference type="EMBL" id="CP095049">
    <property type="protein sequence ID" value="UOQ54973.1"/>
    <property type="molecule type" value="Genomic_DNA"/>
</dbReference>
<reference evidence="1 2" key="1">
    <citation type="submission" date="2022-04" db="EMBL/GenBank/DDBJ databases">
        <title>Hymenobacter sp. isolated from the air.</title>
        <authorList>
            <person name="Won M."/>
            <person name="Lee C.-M."/>
            <person name="Woen H.-Y."/>
            <person name="Kwon S.-W."/>
        </authorList>
    </citation>
    <scope>NUCLEOTIDE SEQUENCE [LARGE SCALE GENOMIC DNA]</scope>
    <source>
        <strain evidence="2">5116 S-27</strain>
    </source>
</reference>
<name>A0ABY4FEN2_9BACT</name>
<dbReference type="Pfam" id="PF14054">
    <property type="entry name" value="DUF4249"/>
    <property type="match status" value="1"/>
</dbReference>
<keyword evidence="2" id="KW-1185">Reference proteome</keyword>